<dbReference type="GeneID" id="9594601"/>
<dbReference type="eggNOG" id="ENOG502SS61">
    <property type="taxonomic scope" value="Eukaryota"/>
</dbReference>
<dbReference type="AlphaFoldDB" id="D8PT42"/>
<keyword evidence="2" id="KW-1185">Reference proteome</keyword>
<reference evidence="1 2" key="1">
    <citation type="journal article" date="2010" name="Nat. Biotechnol.">
        <title>Genome sequence of the model mushroom Schizophyllum commune.</title>
        <authorList>
            <person name="Ohm R.A."/>
            <person name="de Jong J.F."/>
            <person name="Lugones L.G."/>
            <person name="Aerts A."/>
            <person name="Kothe E."/>
            <person name="Stajich J.E."/>
            <person name="de Vries R.P."/>
            <person name="Record E."/>
            <person name="Levasseur A."/>
            <person name="Baker S.E."/>
            <person name="Bartholomew K.A."/>
            <person name="Coutinho P.M."/>
            <person name="Erdmann S."/>
            <person name="Fowler T.J."/>
            <person name="Gathman A.C."/>
            <person name="Lombard V."/>
            <person name="Henrissat B."/>
            <person name="Knabe N."/>
            <person name="Kuees U."/>
            <person name="Lilly W.W."/>
            <person name="Lindquist E."/>
            <person name="Lucas S."/>
            <person name="Magnuson J.K."/>
            <person name="Piumi F."/>
            <person name="Raudaskoski M."/>
            <person name="Salamov A."/>
            <person name="Schmutz J."/>
            <person name="Schwarze F.W.M.R."/>
            <person name="vanKuyk P.A."/>
            <person name="Horton J.S."/>
            <person name="Grigoriev I.V."/>
            <person name="Woesten H.A.B."/>
        </authorList>
    </citation>
    <scope>NUCLEOTIDE SEQUENCE [LARGE SCALE GENOMIC DNA]</scope>
    <source>
        <strain evidence="2">H4-8 / FGSC 9210</strain>
    </source>
</reference>
<dbReference type="InterPro" id="IPR011333">
    <property type="entry name" value="SKP1/BTB/POZ_sf"/>
</dbReference>
<dbReference type="OrthoDB" id="3217871at2759"/>
<dbReference type="OMA" id="EIAWESI"/>
<dbReference type="Proteomes" id="UP000007431">
    <property type="component" value="Unassembled WGS sequence"/>
</dbReference>
<accession>D8PT42</accession>
<dbReference type="VEuPathDB" id="FungiDB:SCHCODRAFT_02605152"/>
<name>D8PT42_SCHCM</name>
<dbReference type="RefSeq" id="XP_003035353.1">
    <property type="nucleotide sequence ID" value="XM_003035307.1"/>
</dbReference>
<dbReference type="KEGG" id="scm:SCHCO_02605152"/>
<proteinExistence type="predicted"/>
<dbReference type="InParanoid" id="D8PT42"/>
<evidence type="ECO:0000313" key="1">
    <source>
        <dbReference type="EMBL" id="EFJ00451.1"/>
    </source>
</evidence>
<gene>
    <name evidence="1" type="ORF">SCHCODRAFT_232784</name>
</gene>
<dbReference type="Gene3D" id="3.30.710.10">
    <property type="entry name" value="Potassium Channel Kv1.1, Chain A"/>
    <property type="match status" value="1"/>
</dbReference>
<dbReference type="HOGENOM" id="CLU_033082_3_2_1"/>
<organism evidence="2">
    <name type="scientific">Schizophyllum commune (strain H4-8 / FGSC 9210)</name>
    <name type="common">Split gill fungus</name>
    <dbReference type="NCBI Taxonomy" id="578458"/>
    <lineage>
        <taxon>Eukaryota</taxon>
        <taxon>Fungi</taxon>
        <taxon>Dikarya</taxon>
        <taxon>Basidiomycota</taxon>
        <taxon>Agaricomycotina</taxon>
        <taxon>Agaricomycetes</taxon>
        <taxon>Agaricomycetidae</taxon>
        <taxon>Agaricales</taxon>
        <taxon>Schizophyllaceae</taxon>
        <taxon>Schizophyllum</taxon>
    </lineage>
</organism>
<protein>
    <submittedName>
        <fullName evidence="1">Uncharacterized protein</fullName>
    </submittedName>
</protein>
<dbReference type="EMBL" id="GL377303">
    <property type="protein sequence ID" value="EFJ00451.1"/>
    <property type="molecule type" value="Genomic_DNA"/>
</dbReference>
<sequence length="343" mass="39177">MYDVEGIPAHLRLPSMEGLCFPDGNIILQAETTIFRLYKGLLASKSSVFKDMLAFPQPSNEDRTLLGCPVVEIYDNAEEATYFLRALTDSSYLPPNRPTTFREVAAVLRLANKYDVPYLTSLATTHLTSVYPPTLRAWTHRDENRTIERAMYLCVAVLNLAREMEGHLECVLPQVLYACADGLSVGEMFEGVEFEGGLLGEKGCSRRAGRDRHHELDDDADPHPTRTHHLTISRADQQILLRGREELLQAKRTRLYAFLTSLSSGCGAHSCREEKLKCFAKVQWDAIVFDENDDFDWRCFEQRVCKRCFTEGRAAFDIAQESLWNELPRFFGLPKWEALRRTQ</sequence>
<evidence type="ECO:0000313" key="2">
    <source>
        <dbReference type="Proteomes" id="UP000007431"/>
    </source>
</evidence>